<accession>A0A927BDC1</accession>
<evidence type="ECO:0000313" key="3">
    <source>
        <dbReference type="Proteomes" id="UP000612233"/>
    </source>
</evidence>
<dbReference type="Pfam" id="PF20498">
    <property type="entry name" value="DUF6728"/>
    <property type="match status" value="1"/>
</dbReference>
<keyword evidence="1" id="KW-1133">Transmembrane helix</keyword>
<dbReference type="EMBL" id="JACXAD010000007">
    <property type="protein sequence ID" value="MBD2767908.1"/>
    <property type="molecule type" value="Genomic_DNA"/>
</dbReference>
<protein>
    <submittedName>
        <fullName evidence="2">Uncharacterized protein</fullName>
    </submittedName>
</protein>
<evidence type="ECO:0000256" key="1">
    <source>
        <dbReference type="SAM" id="Phobius"/>
    </source>
</evidence>
<name>A0A927BDC1_9BACT</name>
<dbReference type="RefSeq" id="WP_191004722.1">
    <property type="nucleotide sequence ID" value="NZ_JACXAD010000007.1"/>
</dbReference>
<gene>
    <name evidence="2" type="ORF">IC235_08375</name>
</gene>
<reference evidence="2" key="1">
    <citation type="submission" date="2020-09" db="EMBL/GenBank/DDBJ databases">
        <authorList>
            <person name="Kim M.K."/>
        </authorList>
    </citation>
    <scope>NUCLEOTIDE SEQUENCE</scope>
    <source>
        <strain evidence="2">BT664</strain>
    </source>
</reference>
<evidence type="ECO:0000313" key="2">
    <source>
        <dbReference type="EMBL" id="MBD2767908.1"/>
    </source>
</evidence>
<organism evidence="2 3">
    <name type="scientific">Hymenobacter montanus</name>
    <dbReference type="NCBI Taxonomy" id="2771359"/>
    <lineage>
        <taxon>Bacteria</taxon>
        <taxon>Pseudomonadati</taxon>
        <taxon>Bacteroidota</taxon>
        <taxon>Cytophagia</taxon>
        <taxon>Cytophagales</taxon>
        <taxon>Hymenobacteraceae</taxon>
        <taxon>Hymenobacter</taxon>
    </lineage>
</organism>
<comment type="caution">
    <text evidence="2">The sequence shown here is derived from an EMBL/GenBank/DDBJ whole genome shotgun (WGS) entry which is preliminary data.</text>
</comment>
<proteinExistence type="predicted"/>
<dbReference type="InterPro" id="IPR046615">
    <property type="entry name" value="DUF6728"/>
</dbReference>
<keyword evidence="1" id="KW-0472">Membrane</keyword>
<feature type="transmembrane region" description="Helical" evidence="1">
    <location>
        <begin position="35"/>
        <end position="57"/>
    </location>
</feature>
<dbReference type="AlphaFoldDB" id="A0A927BDC1"/>
<dbReference type="Proteomes" id="UP000612233">
    <property type="component" value="Unassembled WGS sequence"/>
</dbReference>
<sequence>MNGKNLFNFGPVLGYYFRRHDPTRKNNFNMKTMHFINKLSLAMFLVCLVVMLFRYVIPAFTH</sequence>
<keyword evidence="1" id="KW-0812">Transmembrane</keyword>
<keyword evidence="3" id="KW-1185">Reference proteome</keyword>